<dbReference type="AlphaFoldDB" id="A0AAD9VUP6"/>
<dbReference type="GO" id="GO:0016616">
    <property type="term" value="F:oxidoreductase activity, acting on the CH-OH group of donors, NAD or NADP as acceptor"/>
    <property type="evidence" value="ECO:0007669"/>
    <property type="project" value="InterPro"/>
</dbReference>
<evidence type="ECO:0000256" key="1">
    <source>
        <dbReference type="ARBA" id="ARBA00009613"/>
    </source>
</evidence>
<dbReference type="Gene3D" id="3.90.110.10">
    <property type="entry name" value="Lactate dehydrogenase/glycoside hydrolase, family 4, C-terminal"/>
    <property type="match status" value="1"/>
</dbReference>
<dbReference type="EMBL" id="JAIFRP010000011">
    <property type="protein sequence ID" value="KAK2586685.1"/>
    <property type="molecule type" value="Genomic_DNA"/>
</dbReference>
<reference evidence="3" key="1">
    <citation type="submission" date="2021-08" db="EMBL/GenBank/DDBJ databases">
        <authorList>
            <person name="Misof B."/>
            <person name="Oliver O."/>
            <person name="Podsiadlowski L."/>
            <person name="Donath A."/>
            <person name="Peters R."/>
            <person name="Mayer C."/>
            <person name="Rust J."/>
            <person name="Gunkel S."/>
            <person name="Lesny P."/>
            <person name="Martin S."/>
            <person name="Oeyen J.P."/>
            <person name="Petersen M."/>
            <person name="Panagiotis P."/>
            <person name="Wilbrandt J."/>
            <person name="Tanja T."/>
        </authorList>
    </citation>
    <scope>NUCLEOTIDE SEQUENCE</scope>
    <source>
        <strain evidence="3">GBR_01_08_01A</strain>
        <tissue evidence="3">Thorax + abdomen</tissue>
    </source>
</reference>
<evidence type="ECO:0000256" key="2">
    <source>
        <dbReference type="ARBA" id="ARBA00023002"/>
    </source>
</evidence>
<dbReference type="InterPro" id="IPR015955">
    <property type="entry name" value="Lactate_DH/Glyco_Ohase_4_C"/>
</dbReference>
<protein>
    <recommendedName>
        <fullName evidence="5">Malate dehydrogenase 1B</fullName>
    </recommendedName>
</protein>
<dbReference type="SUPFAM" id="SSF51735">
    <property type="entry name" value="NAD(P)-binding Rossmann-fold domains"/>
    <property type="match status" value="1"/>
</dbReference>
<comment type="similarity">
    <text evidence="1">Belongs to the LDH/MDH superfamily. MDH type 2 family.</text>
</comment>
<reference evidence="3" key="2">
    <citation type="journal article" date="2023" name="Commun. Biol.">
        <title>Intrasexual cuticular hydrocarbon dimorphism in a wasp sheds light on hydrocarbon biosynthesis genes in Hymenoptera.</title>
        <authorList>
            <person name="Moris V.C."/>
            <person name="Podsiadlowski L."/>
            <person name="Martin S."/>
            <person name="Oeyen J.P."/>
            <person name="Donath A."/>
            <person name="Petersen M."/>
            <person name="Wilbrandt J."/>
            <person name="Misof B."/>
            <person name="Liedtke D."/>
            <person name="Thamm M."/>
            <person name="Scheiner R."/>
            <person name="Schmitt T."/>
            <person name="Niehuis O."/>
        </authorList>
    </citation>
    <scope>NUCLEOTIDE SEQUENCE</scope>
    <source>
        <strain evidence="3">GBR_01_08_01A</strain>
    </source>
</reference>
<dbReference type="InterPro" id="IPR010945">
    <property type="entry name" value="Malate_DH_type2"/>
</dbReference>
<name>A0AAD9VUP6_9HYME</name>
<evidence type="ECO:0008006" key="5">
    <source>
        <dbReference type="Google" id="ProtNLM"/>
    </source>
</evidence>
<dbReference type="Gene3D" id="3.40.50.720">
    <property type="entry name" value="NAD(P)-binding Rossmann-like Domain"/>
    <property type="match status" value="1"/>
</dbReference>
<comment type="caution">
    <text evidence="3">The sequence shown here is derived from an EMBL/GenBank/DDBJ whole genome shotgun (WGS) entry which is preliminary data.</text>
</comment>
<dbReference type="PANTHER" id="PTHR23382">
    <property type="entry name" value="MALATE DEHYDROGENASE"/>
    <property type="match status" value="1"/>
</dbReference>
<dbReference type="Proteomes" id="UP001258017">
    <property type="component" value="Unassembled WGS sequence"/>
</dbReference>
<evidence type="ECO:0000313" key="4">
    <source>
        <dbReference type="Proteomes" id="UP001258017"/>
    </source>
</evidence>
<gene>
    <name evidence="3" type="ORF">KPH14_011727</name>
</gene>
<dbReference type="GO" id="GO:0016615">
    <property type="term" value="F:malate dehydrogenase activity"/>
    <property type="evidence" value="ECO:0007669"/>
    <property type="project" value="InterPro"/>
</dbReference>
<sequence>MVDEISHLYSMKYWKKMSVDKCVIVIAGIPEDVYFCHICYIVENLTIILKNFNYKKIFKNAVEWKPWLQKICDRWGWSHKNSPLIWRKVGLSKDNVTYIGNVNQFWEFLHICYDINSYITPQDLEKLQLDYFLMYKAVLKSLSIKRPSVKHRYITIIGAGKALCTDLVPQLVTTKELWLTNGVVINLYDEPGCFFKIKHIAKDIEAIGGGLYAARVIESISDGLCDCDILINLEVIPKEENENTDSWLRRNYDGMAKLAKQINRYAPSQMKVLICSMSASCYCVNVLHVLVTKLPFTNIVAVSAHYGLEIIYNLLTTLNVPITNFGCPAVWGFLGINHFVDVCHMIQKFEVYKPNNRALTAEEGTTLPLGFKHPELRWLFYLAHNNNPHKGYFERKAVTQYQIGRTENFQLCKAICDLLQLWYSNSEHIGDEIISLGISSDGSFGIPRGLVFSQPVHLQILKDGSRVWSPFIDFPLPCIPICIFKNLILTAMTLTKERNLKLITIFFNNITQNKNRY</sequence>
<dbReference type="GO" id="GO:0006108">
    <property type="term" value="P:malate metabolic process"/>
    <property type="evidence" value="ECO:0007669"/>
    <property type="project" value="InterPro"/>
</dbReference>
<accession>A0AAD9VUP6</accession>
<keyword evidence="2" id="KW-0560">Oxidoreductase</keyword>
<proteinExistence type="inferred from homology"/>
<organism evidence="3 4">
    <name type="scientific">Odynerus spinipes</name>
    <dbReference type="NCBI Taxonomy" id="1348599"/>
    <lineage>
        <taxon>Eukaryota</taxon>
        <taxon>Metazoa</taxon>
        <taxon>Ecdysozoa</taxon>
        <taxon>Arthropoda</taxon>
        <taxon>Hexapoda</taxon>
        <taxon>Insecta</taxon>
        <taxon>Pterygota</taxon>
        <taxon>Neoptera</taxon>
        <taxon>Endopterygota</taxon>
        <taxon>Hymenoptera</taxon>
        <taxon>Apocrita</taxon>
        <taxon>Aculeata</taxon>
        <taxon>Vespoidea</taxon>
        <taxon>Vespidae</taxon>
        <taxon>Eumeninae</taxon>
        <taxon>Odynerus</taxon>
    </lineage>
</organism>
<dbReference type="InterPro" id="IPR036291">
    <property type="entry name" value="NAD(P)-bd_dom_sf"/>
</dbReference>
<keyword evidence="4" id="KW-1185">Reference proteome</keyword>
<evidence type="ECO:0000313" key="3">
    <source>
        <dbReference type="EMBL" id="KAK2586685.1"/>
    </source>
</evidence>